<dbReference type="GO" id="GO:0016020">
    <property type="term" value="C:membrane"/>
    <property type="evidence" value="ECO:0007669"/>
    <property type="project" value="TreeGrafter"/>
</dbReference>
<dbReference type="Pfam" id="PF00561">
    <property type="entry name" value="Abhydrolase_1"/>
    <property type="match status" value="1"/>
</dbReference>
<dbReference type="PANTHER" id="PTHR43798:SF33">
    <property type="entry name" value="HYDROLASE, PUTATIVE (AFU_ORTHOLOGUE AFUA_2G14860)-RELATED"/>
    <property type="match status" value="1"/>
</dbReference>
<evidence type="ECO:0000313" key="3">
    <source>
        <dbReference type="EMBL" id="SMS01670.1"/>
    </source>
</evidence>
<dbReference type="InterPro" id="IPR000073">
    <property type="entry name" value="AB_hydrolase_1"/>
</dbReference>
<dbReference type="Proteomes" id="UP001283366">
    <property type="component" value="Unassembled WGS sequence"/>
</dbReference>
<reference evidence="2 5" key="2">
    <citation type="submission" date="2023-11" db="EMBL/GenBank/DDBJ databases">
        <title>Plant-associative lifestyle of Vibrio porteresiae and its evolutionary dynamics.</title>
        <authorList>
            <person name="Rameshkumar N."/>
            <person name="Kirti K."/>
        </authorList>
    </citation>
    <scope>NUCLEOTIDE SEQUENCE [LARGE SCALE GENOMIC DNA]</scope>
    <source>
        <strain evidence="2 5">MSSRF38</strain>
    </source>
</reference>
<keyword evidence="3" id="KW-0378">Hydrolase</keyword>
<sequence length="255" mass="27697">MMKTHYIEKYQAVLRYHDIAGDKLPIVFIHGLGCSSSSDYPAVAASSLLSGHRCILVDLFGAGFSDAPETFSYSVRDHAQVLMELIDAMQLPRLVIFGHSAGGAIAIELASLCQERVASIVLAEPNLDPGGGFFSQTIACQSLSDFCEKGYQRKIQEATLTGNHIWAGTMQVAAPVAVHQLSQSLVTGSVPSWRELLIQFLMPKLVLFGEYSLPDEDLQRLPQAGVHVAVIPQAGHSMMWENPLTVAQEIADFIG</sequence>
<dbReference type="Proteomes" id="UP000196125">
    <property type="component" value="Unassembled WGS sequence"/>
</dbReference>
<dbReference type="AlphaFoldDB" id="A0A1Y6IXW7"/>
<evidence type="ECO:0000313" key="2">
    <source>
        <dbReference type="EMBL" id="MDW6004908.1"/>
    </source>
</evidence>
<feature type="domain" description="AB hydrolase-1" evidence="1">
    <location>
        <begin position="25"/>
        <end position="128"/>
    </location>
</feature>
<reference evidence="3 4" key="1">
    <citation type="submission" date="2017-05" db="EMBL/GenBank/DDBJ databases">
        <authorList>
            <person name="Song R."/>
            <person name="Chenine A.L."/>
            <person name="Ruprecht R.M."/>
        </authorList>
    </citation>
    <scope>NUCLEOTIDE SEQUENCE [LARGE SCALE GENOMIC DNA]</scope>
    <source>
        <strain evidence="3 4">CECT 7927</strain>
    </source>
</reference>
<gene>
    <name evidence="3" type="primary">dhaA</name>
    <name evidence="2" type="ORF">SBX37_18780</name>
    <name evidence="3" type="ORF">VIM7927_02974</name>
</gene>
<evidence type="ECO:0000313" key="4">
    <source>
        <dbReference type="Proteomes" id="UP000196125"/>
    </source>
</evidence>
<dbReference type="GO" id="GO:0018786">
    <property type="term" value="F:haloalkane dehalogenase activity"/>
    <property type="evidence" value="ECO:0007669"/>
    <property type="project" value="UniProtKB-EC"/>
</dbReference>
<dbReference type="SUPFAM" id="SSF53474">
    <property type="entry name" value="alpha/beta-Hydrolases"/>
    <property type="match status" value="1"/>
</dbReference>
<accession>A0A1Y6IXW7</accession>
<dbReference type="RefSeq" id="WP_234993603.1">
    <property type="nucleotide sequence ID" value="NZ_AP024884.1"/>
</dbReference>
<protein>
    <submittedName>
        <fullName evidence="2">Alpha/beta hydrolase</fullName>
    </submittedName>
    <submittedName>
        <fullName evidence="3">Haloalkane dehalogenase</fullName>
        <ecNumber evidence="3">3.8.1.5</ecNumber>
    </submittedName>
</protein>
<dbReference type="PANTHER" id="PTHR43798">
    <property type="entry name" value="MONOACYLGLYCEROL LIPASE"/>
    <property type="match status" value="1"/>
</dbReference>
<organism evidence="3 4">
    <name type="scientific">Vibrio mangrovi</name>
    <dbReference type="NCBI Taxonomy" id="474394"/>
    <lineage>
        <taxon>Bacteria</taxon>
        <taxon>Pseudomonadati</taxon>
        <taxon>Pseudomonadota</taxon>
        <taxon>Gammaproteobacteria</taxon>
        <taxon>Vibrionales</taxon>
        <taxon>Vibrionaceae</taxon>
        <taxon>Vibrio</taxon>
    </lineage>
</organism>
<keyword evidence="5" id="KW-1185">Reference proteome</keyword>
<dbReference type="EMBL" id="FXXI01000006">
    <property type="protein sequence ID" value="SMS01670.1"/>
    <property type="molecule type" value="Genomic_DNA"/>
</dbReference>
<dbReference type="EC" id="3.8.1.5" evidence="3"/>
<evidence type="ECO:0000313" key="5">
    <source>
        <dbReference type="Proteomes" id="UP001283366"/>
    </source>
</evidence>
<dbReference type="InterPro" id="IPR029058">
    <property type="entry name" value="AB_hydrolase_fold"/>
</dbReference>
<dbReference type="EMBL" id="JAWRCO010000002">
    <property type="protein sequence ID" value="MDW6004908.1"/>
    <property type="molecule type" value="Genomic_DNA"/>
</dbReference>
<dbReference type="PRINTS" id="PR00111">
    <property type="entry name" value="ABHYDROLASE"/>
</dbReference>
<evidence type="ECO:0000259" key="1">
    <source>
        <dbReference type="Pfam" id="PF00561"/>
    </source>
</evidence>
<dbReference type="Gene3D" id="3.40.50.1820">
    <property type="entry name" value="alpha/beta hydrolase"/>
    <property type="match status" value="1"/>
</dbReference>
<name>A0A1Y6IXW7_9VIBR</name>
<dbReference type="InterPro" id="IPR050266">
    <property type="entry name" value="AB_hydrolase_sf"/>
</dbReference>
<proteinExistence type="predicted"/>